<keyword evidence="3" id="KW-1185">Reference proteome</keyword>
<name>A0ABQ6NNL9_9BACL</name>
<dbReference type="RefSeq" id="WP_317980898.1">
    <property type="nucleotide sequence ID" value="NZ_BTCL01000014.1"/>
</dbReference>
<accession>A0ABQ6NNL9</accession>
<dbReference type="InterPro" id="IPR012334">
    <property type="entry name" value="Pectin_lyas_fold"/>
</dbReference>
<evidence type="ECO:0000259" key="1">
    <source>
        <dbReference type="Pfam" id="PF12708"/>
    </source>
</evidence>
<evidence type="ECO:0000313" key="3">
    <source>
        <dbReference type="Proteomes" id="UP001285921"/>
    </source>
</evidence>
<dbReference type="SUPFAM" id="SSF51126">
    <property type="entry name" value="Pectin lyase-like"/>
    <property type="match status" value="1"/>
</dbReference>
<feature type="domain" description="Rhamnogalacturonase A/B/Epimerase-like pectate lyase" evidence="1">
    <location>
        <begin position="11"/>
        <end position="114"/>
    </location>
</feature>
<organism evidence="2 3">
    <name type="scientific">Paenibacillus glycanilyticus</name>
    <dbReference type="NCBI Taxonomy" id="126569"/>
    <lineage>
        <taxon>Bacteria</taxon>
        <taxon>Bacillati</taxon>
        <taxon>Bacillota</taxon>
        <taxon>Bacilli</taxon>
        <taxon>Bacillales</taxon>
        <taxon>Paenibacillaceae</taxon>
        <taxon>Paenibacillus</taxon>
    </lineage>
</organism>
<dbReference type="EMBL" id="BTCL01000014">
    <property type="protein sequence ID" value="GMK46696.1"/>
    <property type="molecule type" value="Genomic_DNA"/>
</dbReference>
<protein>
    <recommendedName>
        <fullName evidence="1">Rhamnogalacturonase A/B/Epimerase-like pectate lyase domain-containing protein</fullName>
    </recommendedName>
</protein>
<reference evidence="2 3" key="1">
    <citation type="submission" date="2023-05" db="EMBL/GenBank/DDBJ databases">
        <title>Draft genome of Paenibacillus sp. CCS26.</title>
        <authorList>
            <person name="Akita H."/>
            <person name="Shinto Y."/>
            <person name="Kimura Z."/>
        </authorList>
    </citation>
    <scope>NUCLEOTIDE SEQUENCE [LARGE SCALE GENOMIC DNA]</scope>
    <source>
        <strain evidence="2 3">CCS26</strain>
    </source>
</reference>
<sequence length="524" mass="56826">MALTANDPNVINVKALGAKGDGSTDDSLAFQNAIAAAESAARRNVAPGSDSNQLGTVTIYVPAGSYVIKSAEAMIRSSYTTRTLGLQIVGAGAGMTQILFQPKTPGSYLMYNKDAWLFLHLADLTFDSNNSKNGLMRSYSTGGAQKYSVERCLFTGSWNYAFYLEGNNTNSEFTFYDCTWVGSYNKMFYVPASGSDQFVNYNFISCNFEVSQGDFLSLEKGGCVSVYGGSFIHTSGGGTFFRLLGNTHAYGTERFLCVGARIEHRSSTSVLVECEWANGSVTFLNVDASSSIPARSSTSIAAIFRSGNVPLPIIKFDNCRLLGAHQYQYYVNSWNELSNIRYENCTFEQHADPSTFISFTAADGNGNKGGQPVIHFTNCRGTNGHTNLWDCSYGYGTSLLTTLSLRTASIKSVNGKFPYKNNTSIGCTLPINAIITGVKLYWPTKVATSQSKTWTFTLRTSESSPTVLASVSGSNKTSLADGFLKEVSTFLVCDNINKRSLILECNAAVDQTIDGCLCLIEYLA</sequence>
<comment type="caution">
    <text evidence="2">The sequence shown here is derived from an EMBL/GenBank/DDBJ whole genome shotgun (WGS) entry which is preliminary data.</text>
</comment>
<dbReference type="Gene3D" id="2.160.20.10">
    <property type="entry name" value="Single-stranded right-handed beta-helix, Pectin lyase-like"/>
    <property type="match status" value="1"/>
</dbReference>
<dbReference type="Pfam" id="PF12708">
    <property type="entry name" value="Pect-lyase_RHGA_epim"/>
    <property type="match status" value="1"/>
</dbReference>
<evidence type="ECO:0000313" key="2">
    <source>
        <dbReference type="EMBL" id="GMK46696.1"/>
    </source>
</evidence>
<dbReference type="Proteomes" id="UP001285921">
    <property type="component" value="Unassembled WGS sequence"/>
</dbReference>
<dbReference type="InterPro" id="IPR024535">
    <property type="entry name" value="RHGA/B-epi-like_pectate_lyase"/>
</dbReference>
<proteinExistence type="predicted"/>
<dbReference type="InterPro" id="IPR011050">
    <property type="entry name" value="Pectin_lyase_fold/virulence"/>
</dbReference>
<gene>
    <name evidence="2" type="ORF">PghCCS26_38250</name>
</gene>